<feature type="compositionally biased region" description="Polar residues" evidence="2">
    <location>
        <begin position="339"/>
        <end position="352"/>
    </location>
</feature>
<dbReference type="InterPro" id="IPR032675">
    <property type="entry name" value="LRR_dom_sf"/>
</dbReference>
<feature type="region of interest" description="Disordered" evidence="2">
    <location>
        <begin position="338"/>
        <end position="424"/>
    </location>
</feature>
<dbReference type="PANTHER" id="PTHR33463">
    <property type="entry name" value="NB-ARC DOMAIN-CONTAINING PROTEIN-RELATED"/>
    <property type="match status" value="1"/>
</dbReference>
<dbReference type="Gene3D" id="3.80.10.10">
    <property type="entry name" value="Ribonuclease Inhibitor"/>
    <property type="match status" value="1"/>
</dbReference>
<dbReference type="PANTHER" id="PTHR33463:SF198">
    <property type="entry name" value="RPP4C3"/>
    <property type="match status" value="1"/>
</dbReference>
<evidence type="ECO:0000256" key="2">
    <source>
        <dbReference type="SAM" id="MobiDB-lite"/>
    </source>
</evidence>
<reference evidence="3 4" key="1">
    <citation type="submission" date="2020-09" db="EMBL/GenBank/DDBJ databases">
        <title>De no assembly of potato wild relative species, Solanum commersonii.</title>
        <authorList>
            <person name="Cho K."/>
        </authorList>
    </citation>
    <scope>NUCLEOTIDE SEQUENCE [LARGE SCALE GENOMIC DNA]</scope>
    <source>
        <strain evidence="3">LZ3.2</strain>
        <tissue evidence="3">Leaf</tissue>
    </source>
</reference>
<dbReference type="Proteomes" id="UP000824120">
    <property type="component" value="Chromosome 10"/>
</dbReference>
<dbReference type="InterPro" id="IPR050905">
    <property type="entry name" value="Plant_NBS-LRR"/>
</dbReference>
<accession>A0A9J5X6T6</accession>
<feature type="compositionally biased region" description="Acidic residues" evidence="2">
    <location>
        <begin position="354"/>
        <end position="369"/>
    </location>
</feature>
<dbReference type="EMBL" id="JACXVP010000010">
    <property type="protein sequence ID" value="KAG5583578.1"/>
    <property type="molecule type" value="Genomic_DNA"/>
</dbReference>
<evidence type="ECO:0000313" key="3">
    <source>
        <dbReference type="EMBL" id="KAG5583578.1"/>
    </source>
</evidence>
<sequence>MSVRGGVLSRLVQLEELHMVGVEHRSYSTLRELESLSRLTALSLIKCSKDVIYNNLGNLLTSKLTRYALRTSKNFVYDITSMAMYNRIMILEVCETTPLGDWIRHMLRNSEFVVSNGEGSMNVLTELQLNGFQNVKSLRLSNCYGYLYTLLLDEYKRTHSLNISIRSLTVACPDEEEEISRSTHIGPVIKFPNLYYLDLGGLHWFTHFCNNTIEGIEFPKLWKMCFSSLPEFQNFWPTANNSITHSNPLFHQKVSCPNLKELIIWGPNSVSSLCSHQLPIDYFSKLQSLDVWECGKWRNLMSPSVARECALEIPLLREVMIHKCPEMKTFVQQEVFEQKASQGTTDGDQSEASYGDESEANDGDQSEATDGDKSEASDDHESEATDGDKSEASDDHESEATHCNESEATNGDESEATKSQKGEP</sequence>
<protein>
    <submittedName>
        <fullName evidence="3">Uncharacterized protein</fullName>
    </submittedName>
</protein>
<organism evidence="3 4">
    <name type="scientific">Solanum commersonii</name>
    <name type="common">Commerson's wild potato</name>
    <name type="synonym">Commerson's nightshade</name>
    <dbReference type="NCBI Taxonomy" id="4109"/>
    <lineage>
        <taxon>Eukaryota</taxon>
        <taxon>Viridiplantae</taxon>
        <taxon>Streptophyta</taxon>
        <taxon>Embryophyta</taxon>
        <taxon>Tracheophyta</taxon>
        <taxon>Spermatophyta</taxon>
        <taxon>Magnoliopsida</taxon>
        <taxon>eudicotyledons</taxon>
        <taxon>Gunneridae</taxon>
        <taxon>Pentapetalae</taxon>
        <taxon>asterids</taxon>
        <taxon>lamiids</taxon>
        <taxon>Solanales</taxon>
        <taxon>Solanaceae</taxon>
        <taxon>Solanoideae</taxon>
        <taxon>Solaneae</taxon>
        <taxon>Solanum</taxon>
    </lineage>
</organism>
<keyword evidence="1" id="KW-0611">Plant defense</keyword>
<comment type="caution">
    <text evidence="3">The sequence shown here is derived from an EMBL/GenBank/DDBJ whole genome shotgun (WGS) entry which is preliminary data.</text>
</comment>
<evidence type="ECO:0000313" key="4">
    <source>
        <dbReference type="Proteomes" id="UP000824120"/>
    </source>
</evidence>
<keyword evidence="4" id="KW-1185">Reference proteome</keyword>
<gene>
    <name evidence="3" type="ORF">H5410_054205</name>
</gene>
<feature type="compositionally biased region" description="Basic and acidic residues" evidence="2">
    <location>
        <begin position="370"/>
        <end position="405"/>
    </location>
</feature>
<dbReference type="OrthoDB" id="1751378at2759"/>
<dbReference type="SUPFAM" id="SSF52047">
    <property type="entry name" value="RNI-like"/>
    <property type="match status" value="1"/>
</dbReference>
<dbReference type="AlphaFoldDB" id="A0A9J5X6T6"/>
<proteinExistence type="predicted"/>
<feature type="compositionally biased region" description="Basic and acidic residues" evidence="2">
    <location>
        <begin position="415"/>
        <end position="424"/>
    </location>
</feature>
<name>A0A9J5X6T6_SOLCO</name>
<evidence type="ECO:0000256" key="1">
    <source>
        <dbReference type="ARBA" id="ARBA00022821"/>
    </source>
</evidence>